<dbReference type="PROSITE" id="PS50863">
    <property type="entry name" value="B3"/>
    <property type="match status" value="2"/>
</dbReference>
<evidence type="ECO:0000256" key="2">
    <source>
        <dbReference type="ARBA" id="ARBA00023015"/>
    </source>
</evidence>
<dbReference type="InterPro" id="IPR003340">
    <property type="entry name" value="B3_DNA-bd"/>
</dbReference>
<dbReference type="Pfam" id="PF02362">
    <property type="entry name" value="B3"/>
    <property type="match status" value="2"/>
</dbReference>
<evidence type="ECO:0000256" key="1">
    <source>
        <dbReference type="ARBA" id="ARBA00004123"/>
    </source>
</evidence>
<evidence type="ECO:0000259" key="6">
    <source>
        <dbReference type="PROSITE" id="PS50863"/>
    </source>
</evidence>
<organism evidence="7 8">
    <name type="scientific">Rubus argutus</name>
    <name type="common">Southern blackberry</name>
    <dbReference type="NCBI Taxonomy" id="59490"/>
    <lineage>
        <taxon>Eukaryota</taxon>
        <taxon>Viridiplantae</taxon>
        <taxon>Streptophyta</taxon>
        <taxon>Embryophyta</taxon>
        <taxon>Tracheophyta</taxon>
        <taxon>Spermatophyta</taxon>
        <taxon>Magnoliopsida</taxon>
        <taxon>eudicotyledons</taxon>
        <taxon>Gunneridae</taxon>
        <taxon>Pentapetalae</taxon>
        <taxon>rosids</taxon>
        <taxon>fabids</taxon>
        <taxon>Rosales</taxon>
        <taxon>Rosaceae</taxon>
        <taxon>Rosoideae</taxon>
        <taxon>Rosoideae incertae sedis</taxon>
        <taxon>Rubus</taxon>
    </lineage>
</organism>
<feature type="domain" description="TF-B3" evidence="6">
    <location>
        <begin position="17"/>
        <end position="109"/>
    </location>
</feature>
<keyword evidence="8" id="KW-1185">Reference proteome</keyword>
<dbReference type="SUPFAM" id="SSF101936">
    <property type="entry name" value="DNA-binding pseudobarrel domain"/>
    <property type="match status" value="2"/>
</dbReference>
<dbReference type="GO" id="GO:0005634">
    <property type="term" value="C:nucleus"/>
    <property type="evidence" value="ECO:0007669"/>
    <property type="project" value="UniProtKB-SubCell"/>
</dbReference>
<evidence type="ECO:0000256" key="5">
    <source>
        <dbReference type="ARBA" id="ARBA00023242"/>
    </source>
</evidence>
<dbReference type="CDD" id="cd10017">
    <property type="entry name" value="B3_DNA"/>
    <property type="match status" value="2"/>
</dbReference>
<evidence type="ECO:0000313" key="7">
    <source>
        <dbReference type="EMBL" id="KAK9910628.1"/>
    </source>
</evidence>
<keyword evidence="2" id="KW-0805">Transcription regulation</keyword>
<dbReference type="InterPro" id="IPR015300">
    <property type="entry name" value="DNA-bd_pseudobarrel_sf"/>
</dbReference>
<name>A0AAW1VUQ5_RUBAR</name>
<comment type="subcellular location">
    <subcellularLocation>
        <location evidence="1">Nucleus</location>
    </subcellularLocation>
</comment>
<gene>
    <name evidence="7" type="ORF">M0R45_034584</name>
</gene>
<dbReference type="AlphaFoldDB" id="A0AAW1VUQ5"/>
<dbReference type="SMART" id="SM01019">
    <property type="entry name" value="B3"/>
    <property type="match status" value="2"/>
</dbReference>
<keyword evidence="3" id="KW-0238">DNA-binding</keyword>
<accession>A0AAW1VUQ5</accession>
<dbReference type="Proteomes" id="UP001457282">
    <property type="component" value="Unassembled WGS sequence"/>
</dbReference>
<proteinExistence type="predicted"/>
<evidence type="ECO:0000256" key="3">
    <source>
        <dbReference type="ARBA" id="ARBA00023125"/>
    </source>
</evidence>
<dbReference type="InterPro" id="IPR050655">
    <property type="entry name" value="Plant_B3_domain"/>
</dbReference>
<dbReference type="PANTHER" id="PTHR31920">
    <property type="entry name" value="B3 DOMAIN-CONTAINING"/>
    <property type="match status" value="1"/>
</dbReference>
<comment type="caution">
    <text evidence="7">The sequence shown here is derived from an EMBL/GenBank/DDBJ whole genome shotgun (WGS) entry which is preliminary data.</text>
</comment>
<keyword evidence="5" id="KW-0539">Nucleus</keyword>
<feature type="domain" description="TF-B3" evidence="6">
    <location>
        <begin position="198"/>
        <end position="295"/>
    </location>
</feature>
<dbReference type="Gene3D" id="2.40.330.10">
    <property type="entry name" value="DNA-binding pseudobarrel domain"/>
    <property type="match status" value="2"/>
</dbReference>
<keyword evidence="4" id="KW-0804">Transcription</keyword>
<dbReference type="EMBL" id="JBEDUW010000007">
    <property type="protein sequence ID" value="KAK9910628.1"/>
    <property type="molecule type" value="Genomic_DNA"/>
</dbReference>
<dbReference type="PANTHER" id="PTHR31920:SF148">
    <property type="entry name" value="B3 DOMAIN-CONTAINING PROTEIN OS03G0621600"/>
    <property type="match status" value="1"/>
</dbReference>
<dbReference type="GO" id="GO:0003677">
    <property type="term" value="F:DNA binding"/>
    <property type="evidence" value="ECO:0007669"/>
    <property type="project" value="UniProtKB-KW"/>
</dbReference>
<evidence type="ECO:0000313" key="8">
    <source>
        <dbReference type="Proteomes" id="UP001457282"/>
    </source>
</evidence>
<reference evidence="7 8" key="1">
    <citation type="journal article" date="2023" name="G3 (Bethesda)">
        <title>A chromosome-length genome assembly and annotation of blackberry (Rubus argutus, cv. 'Hillquist').</title>
        <authorList>
            <person name="Bruna T."/>
            <person name="Aryal R."/>
            <person name="Dudchenko O."/>
            <person name="Sargent D.J."/>
            <person name="Mead D."/>
            <person name="Buti M."/>
            <person name="Cavallini A."/>
            <person name="Hytonen T."/>
            <person name="Andres J."/>
            <person name="Pham M."/>
            <person name="Weisz D."/>
            <person name="Mascagni F."/>
            <person name="Usai G."/>
            <person name="Natali L."/>
            <person name="Bassil N."/>
            <person name="Fernandez G.E."/>
            <person name="Lomsadze A."/>
            <person name="Armour M."/>
            <person name="Olukolu B."/>
            <person name="Poorten T."/>
            <person name="Britton C."/>
            <person name="Davik J."/>
            <person name="Ashrafi H."/>
            <person name="Aiden E.L."/>
            <person name="Borodovsky M."/>
            <person name="Worthington M."/>
        </authorList>
    </citation>
    <scope>NUCLEOTIDE SEQUENCE [LARGE SCALE GENOMIC DNA]</scope>
    <source>
        <strain evidence="7">PI 553951</strain>
    </source>
</reference>
<sequence length="297" mass="33466">MSSCSRRREDKDPEIPSFYKGVDDSVLQKEKLTIPQGFCEHFDGKVPQQCHLQTVAGTWLVYLKKISEEFFFKKGWKDFVIGNRLKLGEFLVLHYTGNSKFYVEIYGHNYCNKRSKATKRDRSLLDDEYDDDAVIVVESDSETSINTVESEAQNNELSLAAEIEWRRAGAGAFGCGQKLSRRGRAGIPATVSLSGNPCFSVKLCQTHVVKGPMLTPRSFMGNLHKPNKVKLQVANMSMAWEVNWIHHDKKSSRFSGGWPGFVKQNKLQEGDVCDFELISNTNNVAVMKVSIRKGGSI</sequence>
<protein>
    <recommendedName>
        <fullName evidence="6">TF-B3 domain-containing protein</fullName>
    </recommendedName>
</protein>
<evidence type="ECO:0000256" key="4">
    <source>
        <dbReference type="ARBA" id="ARBA00023163"/>
    </source>
</evidence>